<sequence>MELLEKKKRAAAIAVSLYLQNEDNNENEVACCNWSKMGMNRKMNDREFLFKQGKTIGVRIF</sequence>
<keyword evidence="2" id="KW-1185">Reference proteome</keyword>
<protein>
    <submittedName>
        <fullName evidence="1">Uncharacterized protein</fullName>
    </submittedName>
</protein>
<gene>
    <name evidence="1" type="ORF">SAMN04488006_3139</name>
</gene>
<proteinExistence type="predicted"/>
<evidence type="ECO:0000313" key="2">
    <source>
        <dbReference type="Proteomes" id="UP000199312"/>
    </source>
</evidence>
<dbReference type="Proteomes" id="UP000199312">
    <property type="component" value="Unassembled WGS sequence"/>
</dbReference>
<evidence type="ECO:0000313" key="1">
    <source>
        <dbReference type="EMBL" id="SFS77568.1"/>
    </source>
</evidence>
<dbReference type="RefSeq" id="WP_090229864.1">
    <property type="nucleotide sequence ID" value="NZ_FOZP01000009.1"/>
</dbReference>
<reference evidence="2" key="1">
    <citation type="submission" date="2016-10" db="EMBL/GenBank/DDBJ databases">
        <authorList>
            <person name="Varghese N."/>
            <person name="Submissions S."/>
        </authorList>
    </citation>
    <scope>NUCLEOTIDE SEQUENCE [LARGE SCALE GENOMIC DNA]</scope>
    <source>
        <strain evidence="2">DSM 24450</strain>
    </source>
</reference>
<dbReference type="AlphaFoldDB" id="A0A1I6SLB8"/>
<dbReference type="STRING" id="593133.SAMN04488006_3139"/>
<name>A0A1I6SLB8_9FLAO</name>
<accession>A0A1I6SLB8</accession>
<dbReference type="OrthoDB" id="1451606at2"/>
<organism evidence="1 2">
    <name type="scientific">Lutibacter maritimus</name>
    <dbReference type="NCBI Taxonomy" id="593133"/>
    <lineage>
        <taxon>Bacteria</taxon>
        <taxon>Pseudomonadati</taxon>
        <taxon>Bacteroidota</taxon>
        <taxon>Flavobacteriia</taxon>
        <taxon>Flavobacteriales</taxon>
        <taxon>Flavobacteriaceae</taxon>
        <taxon>Lutibacter</taxon>
    </lineage>
</organism>
<dbReference type="EMBL" id="FOZP01000009">
    <property type="protein sequence ID" value="SFS77568.1"/>
    <property type="molecule type" value="Genomic_DNA"/>
</dbReference>